<feature type="transmembrane region" description="Helical" evidence="2">
    <location>
        <begin position="439"/>
        <end position="458"/>
    </location>
</feature>
<accession>A0A7G2CTE5</accession>
<name>A0A7G2CTE5_9TRYP</name>
<organism evidence="4 5">
    <name type="scientific">Angomonas deanei</name>
    <dbReference type="NCBI Taxonomy" id="59799"/>
    <lineage>
        <taxon>Eukaryota</taxon>
        <taxon>Discoba</taxon>
        <taxon>Euglenozoa</taxon>
        <taxon>Kinetoplastea</taxon>
        <taxon>Metakinetoplastina</taxon>
        <taxon>Trypanosomatida</taxon>
        <taxon>Trypanosomatidae</taxon>
        <taxon>Strigomonadinae</taxon>
        <taxon>Angomonas</taxon>
    </lineage>
</organism>
<protein>
    <submittedName>
        <fullName evidence="4">Acetyltransferase (GNAT) family, putative</fullName>
    </submittedName>
</protein>
<evidence type="ECO:0000256" key="2">
    <source>
        <dbReference type="SAM" id="Phobius"/>
    </source>
</evidence>
<evidence type="ECO:0000256" key="1">
    <source>
        <dbReference type="SAM" id="MobiDB-lite"/>
    </source>
</evidence>
<feature type="domain" description="N-acetyltransferase" evidence="3">
    <location>
        <begin position="103"/>
        <end position="166"/>
    </location>
</feature>
<proteinExistence type="predicted"/>
<keyword evidence="2" id="KW-0812">Transmembrane</keyword>
<feature type="region of interest" description="Disordered" evidence="1">
    <location>
        <begin position="198"/>
        <end position="218"/>
    </location>
</feature>
<dbReference type="Proteomes" id="UP000515908">
    <property type="component" value="Chromosome 25"/>
</dbReference>
<evidence type="ECO:0000313" key="5">
    <source>
        <dbReference type="Proteomes" id="UP000515908"/>
    </source>
</evidence>
<dbReference type="GO" id="GO:0016747">
    <property type="term" value="F:acyltransferase activity, transferring groups other than amino-acyl groups"/>
    <property type="evidence" value="ECO:0007669"/>
    <property type="project" value="InterPro"/>
</dbReference>
<gene>
    <name evidence="4" type="ORF">ADEAN_000987500</name>
</gene>
<dbReference type="EMBL" id="LR877169">
    <property type="protein sequence ID" value="CAD2222331.1"/>
    <property type="molecule type" value="Genomic_DNA"/>
</dbReference>
<keyword evidence="5" id="KW-1185">Reference proteome</keyword>
<dbReference type="Gene3D" id="3.40.630.30">
    <property type="match status" value="2"/>
</dbReference>
<evidence type="ECO:0000259" key="3">
    <source>
        <dbReference type="Pfam" id="PF00583"/>
    </source>
</evidence>
<keyword evidence="4" id="KW-0808">Transferase</keyword>
<reference evidence="4 5" key="1">
    <citation type="submission" date="2020-08" db="EMBL/GenBank/DDBJ databases">
        <authorList>
            <person name="Newling K."/>
            <person name="Davey J."/>
            <person name="Forrester S."/>
        </authorList>
    </citation>
    <scope>NUCLEOTIDE SEQUENCE [LARGE SCALE GENOMIC DNA]</scope>
    <source>
        <strain evidence="5">Crithidia deanei Carvalho (ATCC PRA-265)</strain>
    </source>
</reference>
<dbReference type="CDD" id="cd04301">
    <property type="entry name" value="NAT_SF"/>
    <property type="match status" value="1"/>
</dbReference>
<dbReference type="InterPro" id="IPR016181">
    <property type="entry name" value="Acyl_CoA_acyltransferase"/>
</dbReference>
<keyword evidence="2" id="KW-1133">Transmembrane helix</keyword>
<keyword evidence="2" id="KW-0472">Membrane</keyword>
<dbReference type="AlphaFoldDB" id="A0A7G2CTE5"/>
<sequence length="461" mass="53431">MVKRKVHDDLIARVCDGLEKELLQVKEGAVKMEDAVQQHKTELLKTLMLYGKEELPPTTDERQLADRHAITEGIDILLKREKKRKDREQKKKQQPEDEKKEEDEYVCVGYILFSFGYALTDSSDILTNPTCYLGNVAVHPMLRQCGIASALLAQGEAFLFHRFPLRAAMFLHYEESQMLEMCLRKKWITPISASRGQADDAQLRRHKKTDEAPKRQTTVTREETGGWWYTFLRLFVPRFAEYLDDKEEVAQLLSLGYTEGEIRTLKEARQRAATHMTLQEFLPDFLDDPLAFHSPLYTPEYSHIPEETFNERINPIIQIGASEIFANCLAERRELIEFYKKRGYVVLRVEKNFYELRDGETKDGILLCKSIEKKDAAHHAVQAAAEGKPPSSDAAGNMWLTPSNYEFVRAIVTSYTVCQQYYRKKHNKEEKAIPVWKEMLYSLNAIGALLAVLWYVYYKVL</sequence>
<dbReference type="Pfam" id="PF00583">
    <property type="entry name" value="Acetyltransf_1"/>
    <property type="match status" value="1"/>
</dbReference>
<evidence type="ECO:0000313" key="4">
    <source>
        <dbReference type="EMBL" id="CAD2222331.1"/>
    </source>
</evidence>
<dbReference type="VEuPathDB" id="TriTrypDB:ADEAN_000987500"/>
<dbReference type="SUPFAM" id="SSF55729">
    <property type="entry name" value="Acyl-CoA N-acyltransferases (Nat)"/>
    <property type="match status" value="1"/>
</dbReference>
<dbReference type="InterPro" id="IPR000182">
    <property type="entry name" value="GNAT_dom"/>
</dbReference>